<dbReference type="CDD" id="cd07043">
    <property type="entry name" value="STAS_anti-anti-sigma_factors"/>
    <property type="match status" value="1"/>
</dbReference>
<protein>
    <recommendedName>
        <fullName evidence="1">STAS domain-containing protein</fullName>
    </recommendedName>
</protein>
<dbReference type="Proteomes" id="UP000286746">
    <property type="component" value="Unassembled WGS sequence"/>
</dbReference>
<dbReference type="PROSITE" id="PS50801">
    <property type="entry name" value="STAS"/>
    <property type="match status" value="1"/>
</dbReference>
<dbReference type="Gene3D" id="3.30.750.24">
    <property type="entry name" value="STAS domain"/>
    <property type="match status" value="1"/>
</dbReference>
<name>A0A401WEF7_STREY</name>
<gene>
    <name evidence="2" type="ORF">GKJPGBOP_07506</name>
</gene>
<evidence type="ECO:0000313" key="2">
    <source>
        <dbReference type="EMBL" id="GCD47713.1"/>
    </source>
</evidence>
<dbReference type="Pfam" id="PF01740">
    <property type="entry name" value="STAS"/>
    <property type="match status" value="1"/>
</dbReference>
<dbReference type="InterPro" id="IPR002645">
    <property type="entry name" value="STAS_dom"/>
</dbReference>
<evidence type="ECO:0000259" key="1">
    <source>
        <dbReference type="PROSITE" id="PS50801"/>
    </source>
</evidence>
<feature type="domain" description="STAS" evidence="1">
    <location>
        <begin position="16"/>
        <end position="78"/>
    </location>
</feature>
<evidence type="ECO:0000313" key="3">
    <source>
        <dbReference type="Proteomes" id="UP000286746"/>
    </source>
</evidence>
<dbReference type="AlphaFoldDB" id="A0A401WEF7"/>
<comment type="caution">
    <text evidence="2">The sequence shown here is derived from an EMBL/GenBank/DDBJ whole genome shotgun (WGS) entry which is preliminary data.</text>
</comment>
<dbReference type="GeneID" id="95626241"/>
<dbReference type="InterPro" id="IPR036513">
    <property type="entry name" value="STAS_dom_sf"/>
</dbReference>
<keyword evidence="3" id="KW-1185">Reference proteome</keyword>
<proteinExistence type="predicted"/>
<sequence>MAPETELSGPDFLNILTVRTRLHGDRAVLSPRGEIDCVSVRLLDQALAGLPSMTSSVTLDIAEVTFMDSAGLHFVERLHAFGHRRRILARTRNWGSQPSRLREAARHR</sequence>
<dbReference type="RefSeq" id="WP_125048591.1">
    <property type="nucleotide sequence ID" value="NZ_BHZD01000001.1"/>
</dbReference>
<reference evidence="2 3" key="1">
    <citation type="submission" date="2018-11" db="EMBL/GenBank/DDBJ databases">
        <title>Whole genome sequence of Streptomyces paromomycinus NBRC 15454(T).</title>
        <authorList>
            <person name="Komaki H."/>
            <person name="Tamura T."/>
        </authorList>
    </citation>
    <scope>NUCLEOTIDE SEQUENCE [LARGE SCALE GENOMIC DNA]</scope>
    <source>
        <strain evidence="2 3">NBRC 15454</strain>
    </source>
</reference>
<accession>A0A401WEF7</accession>
<organism evidence="2 3">
    <name type="scientific">Streptomyces paromomycinus</name>
    <name type="common">Streptomyces rimosus subsp. paromomycinus</name>
    <dbReference type="NCBI Taxonomy" id="92743"/>
    <lineage>
        <taxon>Bacteria</taxon>
        <taxon>Bacillati</taxon>
        <taxon>Actinomycetota</taxon>
        <taxon>Actinomycetes</taxon>
        <taxon>Kitasatosporales</taxon>
        <taxon>Streptomycetaceae</taxon>
        <taxon>Streptomyces</taxon>
    </lineage>
</organism>
<dbReference type="EMBL" id="BHZD01000001">
    <property type="protein sequence ID" value="GCD47713.1"/>
    <property type="molecule type" value="Genomic_DNA"/>
</dbReference>
<dbReference type="SUPFAM" id="SSF52091">
    <property type="entry name" value="SpoIIaa-like"/>
    <property type="match status" value="1"/>
</dbReference>